<keyword evidence="2" id="KW-0012">Acyltransferase</keyword>
<dbReference type="KEGG" id="cted:CTEST_05100"/>
<dbReference type="STRING" id="136857.CTEST_05100"/>
<name>A0A0G3HBB4_9CORY</name>
<keyword evidence="2" id="KW-0689">Ribosomal protein</keyword>
<organism evidence="2 3">
    <name type="scientific">Corynebacterium testudinoris</name>
    <dbReference type="NCBI Taxonomy" id="136857"/>
    <lineage>
        <taxon>Bacteria</taxon>
        <taxon>Bacillati</taxon>
        <taxon>Actinomycetota</taxon>
        <taxon>Actinomycetes</taxon>
        <taxon>Mycobacteriales</taxon>
        <taxon>Corynebacteriaceae</taxon>
        <taxon>Corynebacterium</taxon>
    </lineage>
</organism>
<dbReference type="InterPro" id="IPR000182">
    <property type="entry name" value="GNAT_dom"/>
</dbReference>
<sequence>MNIDFRDYAASILQGDKVRLRALEEDDLPLLATWWNDPTWMVFQNAKITPTPHSSTIDMFRTWSGNKDASNFGFSIEEAASKELVGHVTVWGIDPIVRAGTLAIIIGGEHVGRGLGTDAMRVVLRFAFEELGINKIELSVWEYNSRALRTYERVGFVVEGSRRAATIHAGQYWAQIQMGILRSEYLEIR</sequence>
<dbReference type="Pfam" id="PF13302">
    <property type="entry name" value="Acetyltransf_3"/>
    <property type="match status" value="1"/>
</dbReference>
<keyword evidence="3" id="KW-1185">Reference proteome</keyword>
<dbReference type="GO" id="GO:0016747">
    <property type="term" value="F:acyltransferase activity, transferring groups other than amino-acyl groups"/>
    <property type="evidence" value="ECO:0007669"/>
    <property type="project" value="InterPro"/>
</dbReference>
<accession>A0A0G3HBB4</accession>
<dbReference type="Gene3D" id="3.40.630.30">
    <property type="match status" value="1"/>
</dbReference>
<evidence type="ECO:0000259" key="1">
    <source>
        <dbReference type="PROSITE" id="PS51186"/>
    </source>
</evidence>
<dbReference type="EMBL" id="CP011545">
    <property type="protein sequence ID" value="AKK08467.1"/>
    <property type="molecule type" value="Genomic_DNA"/>
</dbReference>
<dbReference type="PANTHER" id="PTHR43415">
    <property type="entry name" value="SPERMIDINE N(1)-ACETYLTRANSFERASE"/>
    <property type="match status" value="1"/>
</dbReference>
<dbReference type="RefSeq" id="WP_236686145.1">
    <property type="nucleotide sequence ID" value="NZ_CP011545.1"/>
</dbReference>
<reference evidence="2 3" key="1">
    <citation type="journal article" date="2015" name="Genome Announc.">
        <title>Complete Genome Sequence of the Type Strain Corynebacterium testudinoris DSM 44614, Recovered from Necrotic Lesions in the Mouth of a Tortoise.</title>
        <authorList>
            <person name="Ruckert C."/>
            <person name="Kriete M."/>
            <person name="Jaenicke S."/>
            <person name="Winkler A."/>
            <person name="Tauch A."/>
        </authorList>
    </citation>
    <scope>NUCLEOTIDE SEQUENCE [LARGE SCALE GENOMIC DNA]</scope>
    <source>
        <strain evidence="2 3">DSM 44614</strain>
    </source>
</reference>
<reference evidence="3" key="2">
    <citation type="submission" date="2015-05" db="EMBL/GenBank/DDBJ databases">
        <title>Complete genome sequence of Corynebacterium testudinoris DSM 44614, recovered from necrotic lesions in the mouth of a tortoise.</title>
        <authorList>
            <person name="Ruckert C."/>
            <person name="Albersmeier A."/>
            <person name="Winkler A."/>
            <person name="Tauch A."/>
        </authorList>
    </citation>
    <scope>NUCLEOTIDE SEQUENCE [LARGE SCALE GENOMIC DNA]</scope>
    <source>
        <strain evidence="3">DSM 44614</strain>
    </source>
</reference>
<keyword evidence="2" id="KW-0687">Ribonucleoprotein</keyword>
<dbReference type="Proteomes" id="UP000035540">
    <property type="component" value="Chromosome"/>
</dbReference>
<dbReference type="PANTHER" id="PTHR43415:SF3">
    <property type="entry name" value="GNAT-FAMILY ACETYLTRANSFERASE"/>
    <property type="match status" value="1"/>
</dbReference>
<dbReference type="AlphaFoldDB" id="A0A0G3HBB4"/>
<keyword evidence="2" id="KW-0808">Transferase</keyword>
<dbReference type="PATRIC" id="fig|136857.5.peg.1014"/>
<dbReference type="InterPro" id="IPR016181">
    <property type="entry name" value="Acyl_CoA_acyltransferase"/>
</dbReference>
<protein>
    <submittedName>
        <fullName evidence="2">Acetyltransferase, ribosomal protein N-acetylase</fullName>
        <ecNumber evidence="2">2.3.-.-</ecNumber>
    </submittedName>
</protein>
<dbReference type="SUPFAM" id="SSF55729">
    <property type="entry name" value="Acyl-CoA N-acyltransferases (Nat)"/>
    <property type="match status" value="1"/>
</dbReference>
<gene>
    <name evidence="2" type="ORF">CTEST_05100</name>
</gene>
<evidence type="ECO:0000313" key="2">
    <source>
        <dbReference type="EMBL" id="AKK08467.1"/>
    </source>
</evidence>
<dbReference type="GO" id="GO:0005840">
    <property type="term" value="C:ribosome"/>
    <property type="evidence" value="ECO:0007669"/>
    <property type="project" value="UniProtKB-KW"/>
</dbReference>
<dbReference type="PROSITE" id="PS51186">
    <property type="entry name" value="GNAT"/>
    <property type="match status" value="1"/>
</dbReference>
<proteinExistence type="predicted"/>
<evidence type="ECO:0000313" key="3">
    <source>
        <dbReference type="Proteomes" id="UP000035540"/>
    </source>
</evidence>
<feature type="domain" description="N-acetyltransferase" evidence="1">
    <location>
        <begin position="18"/>
        <end position="179"/>
    </location>
</feature>
<dbReference type="EC" id="2.3.-.-" evidence="2"/>